<name>A0A915BUB2_PARUN</name>
<reference evidence="3" key="1">
    <citation type="submission" date="2022-11" db="UniProtKB">
        <authorList>
            <consortium name="WormBaseParasite"/>
        </authorList>
    </citation>
    <scope>IDENTIFICATION</scope>
</reference>
<dbReference type="Proteomes" id="UP000887569">
    <property type="component" value="Unplaced"/>
</dbReference>
<protein>
    <submittedName>
        <fullName evidence="3">Uncharacterized protein</fullName>
    </submittedName>
</protein>
<keyword evidence="1" id="KW-0732">Signal</keyword>
<evidence type="ECO:0000256" key="1">
    <source>
        <dbReference type="SAM" id="SignalP"/>
    </source>
</evidence>
<proteinExistence type="predicted"/>
<dbReference type="WBParaSite" id="PgR060_g012_t01">
    <property type="protein sequence ID" value="PgR060_g012_t01"/>
    <property type="gene ID" value="PgR060_g012"/>
</dbReference>
<organism evidence="2 3">
    <name type="scientific">Parascaris univalens</name>
    <name type="common">Nematode worm</name>
    <dbReference type="NCBI Taxonomy" id="6257"/>
    <lineage>
        <taxon>Eukaryota</taxon>
        <taxon>Metazoa</taxon>
        <taxon>Ecdysozoa</taxon>
        <taxon>Nematoda</taxon>
        <taxon>Chromadorea</taxon>
        <taxon>Rhabditida</taxon>
        <taxon>Spirurina</taxon>
        <taxon>Ascaridomorpha</taxon>
        <taxon>Ascaridoidea</taxon>
        <taxon>Ascarididae</taxon>
        <taxon>Parascaris</taxon>
    </lineage>
</organism>
<feature type="chain" id="PRO_5036903492" evidence="1">
    <location>
        <begin position="32"/>
        <end position="114"/>
    </location>
</feature>
<sequence length="114" mass="12853">MHLHNWSTALSKMCLPVLFTLVAAPFYSAQAEERRATVAVMNSYSEELQELEFSLFADAREEALKSVIFVHKTLVAVEMDEKPNNLGAQQAGQFQDSISYKLVSVIFFCCTLQE</sequence>
<keyword evidence="2" id="KW-1185">Reference proteome</keyword>
<dbReference type="AlphaFoldDB" id="A0A915BUB2"/>
<feature type="signal peptide" evidence="1">
    <location>
        <begin position="1"/>
        <end position="31"/>
    </location>
</feature>
<evidence type="ECO:0000313" key="2">
    <source>
        <dbReference type="Proteomes" id="UP000887569"/>
    </source>
</evidence>
<evidence type="ECO:0000313" key="3">
    <source>
        <dbReference type="WBParaSite" id="PgR060_g012_t01"/>
    </source>
</evidence>
<accession>A0A915BUB2</accession>